<dbReference type="EMBL" id="GBRH01211676">
    <property type="protein sequence ID" value="JAD86219.1"/>
    <property type="molecule type" value="Transcribed_RNA"/>
</dbReference>
<name>A0A0A9DCD0_ARUDO</name>
<reference evidence="1" key="1">
    <citation type="submission" date="2014-09" db="EMBL/GenBank/DDBJ databases">
        <authorList>
            <person name="Magalhaes I.L.F."/>
            <person name="Oliveira U."/>
            <person name="Santos F.R."/>
            <person name="Vidigal T.H.D.A."/>
            <person name="Brescovit A.D."/>
            <person name="Santos A.J."/>
        </authorList>
    </citation>
    <scope>NUCLEOTIDE SEQUENCE</scope>
    <source>
        <tissue evidence="1">Shoot tissue taken approximately 20 cm above the soil surface</tissue>
    </source>
</reference>
<accession>A0A0A9DCD0</accession>
<organism evidence="1">
    <name type="scientific">Arundo donax</name>
    <name type="common">Giant reed</name>
    <name type="synonym">Donax arundinaceus</name>
    <dbReference type="NCBI Taxonomy" id="35708"/>
    <lineage>
        <taxon>Eukaryota</taxon>
        <taxon>Viridiplantae</taxon>
        <taxon>Streptophyta</taxon>
        <taxon>Embryophyta</taxon>
        <taxon>Tracheophyta</taxon>
        <taxon>Spermatophyta</taxon>
        <taxon>Magnoliopsida</taxon>
        <taxon>Liliopsida</taxon>
        <taxon>Poales</taxon>
        <taxon>Poaceae</taxon>
        <taxon>PACMAD clade</taxon>
        <taxon>Arundinoideae</taxon>
        <taxon>Arundineae</taxon>
        <taxon>Arundo</taxon>
    </lineage>
</organism>
<sequence>MAAALDRIHKGAA</sequence>
<reference evidence="1" key="2">
    <citation type="journal article" date="2015" name="Data Brief">
        <title>Shoot transcriptome of the giant reed, Arundo donax.</title>
        <authorList>
            <person name="Barrero R.A."/>
            <person name="Guerrero F.D."/>
            <person name="Moolhuijzen P."/>
            <person name="Goolsby J.A."/>
            <person name="Tidwell J."/>
            <person name="Bellgard S.E."/>
            <person name="Bellgard M.I."/>
        </authorList>
    </citation>
    <scope>NUCLEOTIDE SEQUENCE</scope>
    <source>
        <tissue evidence="1">Shoot tissue taken approximately 20 cm above the soil surface</tissue>
    </source>
</reference>
<evidence type="ECO:0000313" key="1">
    <source>
        <dbReference type="EMBL" id="JAD86219.1"/>
    </source>
</evidence>
<proteinExistence type="predicted"/>
<protein>
    <submittedName>
        <fullName evidence="1">Uncharacterized protein</fullName>
    </submittedName>
</protein>